<evidence type="ECO:0000313" key="2">
    <source>
        <dbReference type="EMBL" id="KKN34686.1"/>
    </source>
</evidence>
<protein>
    <submittedName>
        <fullName evidence="2">Uncharacterized protein</fullName>
    </submittedName>
</protein>
<keyword evidence="1" id="KW-0812">Transmembrane</keyword>
<sequence>MTDKKFKCSCGYEDDNEANFDYHQEWCTRQPRRSPLRPNQFQYDQPRGSLTEDWGWRWRFRLNKAAKVMLGIILVSFILYLLSLLW</sequence>
<reference evidence="2" key="1">
    <citation type="journal article" date="2015" name="Nature">
        <title>Complex archaea that bridge the gap between prokaryotes and eukaryotes.</title>
        <authorList>
            <person name="Spang A."/>
            <person name="Saw J.H."/>
            <person name="Jorgensen S.L."/>
            <person name="Zaremba-Niedzwiedzka K."/>
            <person name="Martijn J."/>
            <person name="Lind A.E."/>
            <person name="van Eijk R."/>
            <person name="Schleper C."/>
            <person name="Guy L."/>
            <person name="Ettema T.J."/>
        </authorList>
    </citation>
    <scope>NUCLEOTIDE SEQUENCE</scope>
</reference>
<dbReference type="AlphaFoldDB" id="A0A0F9SCF2"/>
<proteinExistence type="predicted"/>
<keyword evidence="1" id="KW-1133">Transmembrane helix</keyword>
<dbReference type="EMBL" id="LAZR01002090">
    <property type="protein sequence ID" value="KKN34686.1"/>
    <property type="molecule type" value="Genomic_DNA"/>
</dbReference>
<keyword evidence="1" id="KW-0472">Membrane</keyword>
<organism evidence="2">
    <name type="scientific">marine sediment metagenome</name>
    <dbReference type="NCBI Taxonomy" id="412755"/>
    <lineage>
        <taxon>unclassified sequences</taxon>
        <taxon>metagenomes</taxon>
        <taxon>ecological metagenomes</taxon>
    </lineage>
</organism>
<accession>A0A0F9SCF2</accession>
<feature type="transmembrane region" description="Helical" evidence="1">
    <location>
        <begin position="65"/>
        <end position="85"/>
    </location>
</feature>
<name>A0A0F9SCF2_9ZZZZ</name>
<evidence type="ECO:0000256" key="1">
    <source>
        <dbReference type="SAM" id="Phobius"/>
    </source>
</evidence>
<comment type="caution">
    <text evidence="2">The sequence shown here is derived from an EMBL/GenBank/DDBJ whole genome shotgun (WGS) entry which is preliminary data.</text>
</comment>
<gene>
    <name evidence="2" type="ORF">LCGC14_0791130</name>
</gene>